<dbReference type="CDD" id="cd22974">
    <property type="entry name" value="DD_ENO4"/>
    <property type="match status" value="1"/>
</dbReference>
<evidence type="ECO:0000256" key="3">
    <source>
        <dbReference type="ARBA" id="ARBA00012058"/>
    </source>
</evidence>
<dbReference type="EMBL" id="MRZV01000464">
    <property type="protein sequence ID" value="PIK49475.1"/>
    <property type="molecule type" value="Genomic_DNA"/>
</dbReference>
<organism evidence="12 13">
    <name type="scientific">Stichopus japonicus</name>
    <name type="common">Sea cucumber</name>
    <dbReference type="NCBI Taxonomy" id="307972"/>
    <lineage>
        <taxon>Eukaryota</taxon>
        <taxon>Metazoa</taxon>
        <taxon>Echinodermata</taxon>
        <taxon>Eleutherozoa</taxon>
        <taxon>Echinozoa</taxon>
        <taxon>Holothuroidea</taxon>
        <taxon>Aspidochirotacea</taxon>
        <taxon>Aspidochirotida</taxon>
        <taxon>Stichopodidae</taxon>
        <taxon>Apostichopus</taxon>
    </lineage>
</organism>
<dbReference type="SUPFAM" id="SSF54826">
    <property type="entry name" value="Enolase N-terminal domain-like"/>
    <property type="match status" value="1"/>
</dbReference>
<dbReference type="GO" id="GO:0000015">
    <property type="term" value="C:phosphopyruvate hydratase complex"/>
    <property type="evidence" value="ECO:0007669"/>
    <property type="project" value="InterPro"/>
</dbReference>
<dbReference type="PRINTS" id="PR00148">
    <property type="entry name" value="ENOLASE"/>
</dbReference>
<comment type="similarity">
    <text evidence="2">Belongs to the enolase family.</text>
</comment>
<dbReference type="SMART" id="SM01192">
    <property type="entry name" value="Enolase_C"/>
    <property type="match status" value="1"/>
</dbReference>
<dbReference type="GO" id="GO:0006096">
    <property type="term" value="P:glycolytic process"/>
    <property type="evidence" value="ECO:0007669"/>
    <property type="project" value="UniProtKB-UniPathway"/>
</dbReference>
<feature type="domain" description="Enolase N-terminal" evidence="11">
    <location>
        <begin position="66"/>
        <end position="255"/>
    </location>
</feature>
<dbReference type="AlphaFoldDB" id="A0A2G8KNE0"/>
<evidence type="ECO:0000313" key="12">
    <source>
        <dbReference type="EMBL" id="PIK49475.1"/>
    </source>
</evidence>
<feature type="domain" description="Enolase C-terminal TIM barrel" evidence="10">
    <location>
        <begin position="266"/>
        <end position="557"/>
    </location>
</feature>
<evidence type="ECO:0000313" key="13">
    <source>
        <dbReference type="Proteomes" id="UP000230750"/>
    </source>
</evidence>
<gene>
    <name evidence="12" type="ORF">BSL78_13668</name>
</gene>
<evidence type="ECO:0000256" key="5">
    <source>
        <dbReference type="ARBA" id="ARBA00023239"/>
    </source>
</evidence>
<dbReference type="PANTHER" id="PTHR11902">
    <property type="entry name" value="ENOLASE"/>
    <property type="match status" value="1"/>
</dbReference>
<evidence type="ECO:0000256" key="1">
    <source>
        <dbReference type="ARBA" id="ARBA00005031"/>
    </source>
</evidence>
<comment type="pathway">
    <text evidence="1">Carbohydrate degradation; glycolysis; pyruvate from D-glyceraldehyde 3-phosphate: step 4/5.</text>
</comment>
<evidence type="ECO:0000256" key="7">
    <source>
        <dbReference type="ARBA" id="ARBA00034855"/>
    </source>
</evidence>
<keyword evidence="13" id="KW-1185">Reference proteome</keyword>
<reference evidence="12 13" key="1">
    <citation type="journal article" date="2017" name="PLoS Biol.">
        <title>The sea cucumber genome provides insights into morphological evolution and visceral regeneration.</title>
        <authorList>
            <person name="Zhang X."/>
            <person name="Sun L."/>
            <person name="Yuan J."/>
            <person name="Sun Y."/>
            <person name="Gao Y."/>
            <person name="Zhang L."/>
            <person name="Li S."/>
            <person name="Dai H."/>
            <person name="Hamel J.F."/>
            <person name="Liu C."/>
            <person name="Yu Y."/>
            <person name="Liu S."/>
            <person name="Lin W."/>
            <person name="Guo K."/>
            <person name="Jin S."/>
            <person name="Xu P."/>
            <person name="Storey K.B."/>
            <person name="Huan P."/>
            <person name="Zhang T."/>
            <person name="Zhou Y."/>
            <person name="Zhang J."/>
            <person name="Lin C."/>
            <person name="Li X."/>
            <person name="Xing L."/>
            <person name="Huo D."/>
            <person name="Sun M."/>
            <person name="Wang L."/>
            <person name="Mercier A."/>
            <person name="Li F."/>
            <person name="Yang H."/>
            <person name="Xiang J."/>
        </authorList>
    </citation>
    <scope>NUCLEOTIDE SEQUENCE [LARGE SCALE GENOMIC DNA]</scope>
    <source>
        <strain evidence="12">Shaxun</strain>
        <tissue evidence="12">Muscle</tissue>
    </source>
</reference>
<dbReference type="InterPro" id="IPR036849">
    <property type="entry name" value="Enolase-like_C_sf"/>
</dbReference>
<evidence type="ECO:0000256" key="9">
    <source>
        <dbReference type="SAM" id="MobiDB-lite"/>
    </source>
</evidence>
<comment type="catalytic activity">
    <reaction evidence="8">
        <text>(2R)-2-phosphoglycerate = phosphoenolpyruvate + H2O</text>
        <dbReference type="Rhea" id="RHEA:10164"/>
        <dbReference type="ChEBI" id="CHEBI:15377"/>
        <dbReference type="ChEBI" id="CHEBI:58289"/>
        <dbReference type="ChEBI" id="CHEBI:58702"/>
        <dbReference type="EC" id="4.2.1.11"/>
    </reaction>
</comment>
<evidence type="ECO:0000256" key="8">
    <source>
        <dbReference type="ARBA" id="ARBA00048333"/>
    </source>
</evidence>
<feature type="compositionally biased region" description="Basic and acidic residues" evidence="9">
    <location>
        <begin position="172"/>
        <end position="197"/>
    </location>
</feature>
<evidence type="ECO:0000259" key="10">
    <source>
        <dbReference type="SMART" id="SM01192"/>
    </source>
</evidence>
<evidence type="ECO:0000259" key="11">
    <source>
        <dbReference type="SMART" id="SM01193"/>
    </source>
</evidence>
<dbReference type="Pfam" id="PF00113">
    <property type="entry name" value="Enolase_C"/>
    <property type="match status" value="1"/>
</dbReference>
<dbReference type="InterPro" id="IPR020811">
    <property type="entry name" value="Enolase_N"/>
</dbReference>
<keyword evidence="4" id="KW-0324">Glycolysis</keyword>
<dbReference type="Gene3D" id="3.30.390.10">
    <property type="entry name" value="Enolase-like, N-terminal domain"/>
    <property type="match status" value="1"/>
</dbReference>
<dbReference type="SMART" id="SM01193">
    <property type="entry name" value="Enolase_N"/>
    <property type="match status" value="1"/>
</dbReference>
<dbReference type="InterPro" id="IPR047500">
    <property type="entry name" value="DD_ENO4"/>
</dbReference>
<dbReference type="InterPro" id="IPR000941">
    <property type="entry name" value="Enolase"/>
</dbReference>
<dbReference type="Gene3D" id="3.20.20.120">
    <property type="entry name" value="Enolase-like C-terminal domain"/>
    <property type="match status" value="1"/>
</dbReference>
<evidence type="ECO:0000256" key="6">
    <source>
        <dbReference type="ARBA" id="ARBA00031125"/>
    </source>
</evidence>
<evidence type="ECO:0000256" key="4">
    <source>
        <dbReference type="ARBA" id="ARBA00023152"/>
    </source>
</evidence>
<protein>
    <recommendedName>
        <fullName evidence="7">Enolase 4</fullName>
        <ecNumber evidence="3">4.2.1.11</ecNumber>
    </recommendedName>
    <alternativeName>
        <fullName evidence="6">2-phospho-D-glycerate hydro-lyase</fullName>
    </alternativeName>
</protein>
<dbReference type="Pfam" id="PF03952">
    <property type="entry name" value="Enolase_N"/>
    <property type="match status" value="1"/>
</dbReference>
<feature type="compositionally biased region" description="Basic and acidic residues" evidence="9">
    <location>
        <begin position="576"/>
        <end position="588"/>
    </location>
</feature>
<dbReference type="GO" id="GO:0000287">
    <property type="term" value="F:magnesium ion binding"/>
    <property type="evidence" value="ECO:0007669"/>
    <property type="project" value="InterPro"/>
</dbReference>
<dbReference type="SUPFAM" id="SSF51604">
    <property type="entry name" value="Enolase C-terminal domain-like"/>
    <property type="match status" value="1"/>
</dbReference>
<evidence type="ECO:0000256" key="2">
    <source>
        <dbReference type="ARBA" id="ARBA00009604"/>
    </source>
</evidence>
<dbReference type="GO" id="GO:0004634">
    <property type="term" value="F:phosphopyruvate hydratase activity"/>
    <property type="evidence" value="ECO:0007669"/>
    <property type="project" value="UniProtKB-EC"/>
</dbReference>
<feature type="region of interest" description="Disordered" evidence="9">
    <location>
        <begin position="172"/>
        <end position="213"/>
    </location>
</feature>
<accession>A0A2G8KNE0</accession>
<keyword evidence="5" id="KW-0456">Lyase</keyword>
<dbReference type="EC" id="4.2.1.11" evidence="3"/>
<comment type="caution">
    <text evidence="12">The sequence shown here is derived from an EMBL/GenBank/DDBJ whole genome shotgun (WGS) entry which is preliminary data.</text>
</comment>
<dbReference type="Proteomes" id="UP000230750">
    <property type="component" value="Unassembled WGS sequence"/>
</dbReference>
<dbReference type="UniPathway" id="UPA00109">
    <property type="reaction ID" value="UER00187"/>
</dbReference>
<dbReference type="PANTHER" id="PTHR11902:SF30">
    <property type="entry name" value="ENOLASE 4"/>
    <property type="match status" value="1"/>
</dbReference>
<feature type="region of interest" description="Disordered" evidence="9">
    <location>
        <begin position="554"/>
        <end position="588"/>
    </location>
</feature>
<dbReference type="InterPro" id="IPR029017">
    <property type="entry name" value="Enolase-like_N"/>
</dbReference>
<dbReference type="OrthoDB" id="10009078at2759"/>
<name>A0A2G8KNE0_STIJA</name>
<dbReference type="STRING" id="307972.A0A2G8KNE0"/>
<proteinExistence type="inferred from homology"/>
<sequence>MAASRSSQRNAREFFELKQRAVQFYKENKLPEKLEDILNAMVYEQPPDVYGRLSEYFESISSPIVISKFQANQVLDSRGQPTIQADVHCIRKGIEECMASSTMASYNHLTDTAPPDQKESEDKERQESVLAAIEFIQGPISEGLSGLDPTQQKEADDIVCSIINKLKEENEALNEEKSPAKVEIADEAKSETSKPETKNASAKGKKKSGSAKSTTVVIQEPKEPMFCGCNAVCVVSQAVARVGSEVKGIPLYEYIASLCYEDSPYQFSFPIPMMTVLSSGKASPGKQNLLKEVLLIPKPDLSFCESVQQLTQIYQRVSNLHFSKVGVVAYYTNDFGGVCPQYDRPDQLLDHITEALLSLGLTAGEDIFIGLNCAAHEIYDPDKGKYEVMSGALKTGDDMLEVYGDLITRYPGIIALIDPLRKHDITALERLCSQFSEKCFILGDQVYPRPEKFLLTGFDKLNLNGATLKLQQMTAVTDVLKASRMIHDNGCVSIIAGVQGDTTDPFLADLAVGAQATFVKFGAPTRGERVALYNRLSRISDELSSKGALVARTKFPFRAIHQPEPQDGDDDGTSQTKDDESKEPESKN</sequence>
<dbReference type="InterPro" id="IPR020810">
    <property type="entry name" value="Enolase_C"/>
</dbReference>